<dbReference type="EMBL" id="MU858173">
    <property type="protein sequence ID" value="KAK4210492.1"/>
    <property type="molecule type" value="Genomic_DNA"/>
</dbReference>
<gene>
    <name evidence="3" type="ORF">QBC37DRAFT_376983</name>
</gene>
<sequence length="165" mass="18363">MGGCVLGRNQHTDDWIFIALGLYVFWGLCWAGVWVAISARDMGRYPGVLKKLIVWICIVLEALCVGLVWPFLVVLSLVICCWAFSSKGPYARDQRKTVRNPSRGARDEESNIGDSEEWTDTEDEESNTGVVSKPPSYRERAMELPSYPEATASPPSYSQAAALRS</sequence>
<dbReference type="AlphaFoldDB" id="A0AAN6Y6T8"/>
<protein>
    <submittedName>
        <fullName evidence="3">Uncharacterized protein</fullName>
    </submittedName>
</protein>
<feature type="compositionally biased region" description="Acidic residues" evidence="1">
    <location>
        <begin position="110"/>
        <end position="126"/>
    </location>
</feature>
<keyword evidence="2" id="KW-0472">Membrane</keyword>
<evidence type="ECO:0000256" key="1">
    <source>
        <dbReference type="SAM" id="MobiDB-lite"/>
    </source>
</evidence>
<dbReference type="Proteomes" id="UP001301769">
    <property type="component" value="Unassembled WGS sequence"/>
</dbReference>
<feature type="transmembrane region" description="Helical" evidence="2">
    <location>
        <begin position="15"/>
        <end position="40"/>
    </location>
</feature>
<evidence type="ECO:0000313" key="4">
    <source>
        <dbReference type="Proteomes" id="UP001301769"/>
    </source>
</evidence>
<keyword evidence="2" id="KW-1133">Transmembrane helix</keyword>
<reference evidence="3" key="1">
    <citation type="journal article" date="2023" name="Mol. Phylogenet. Evol.">
        <title>Genome-scale phylogeny and comparative genomics of the fungal order Sordariales.</title>
        <authorList>
            <person name="Hensen N."/>
            <person name="Bonometti L."/>
            <person name="Westerberg I."/>
            <person name="Brannstrom I.O."/>
            <person name="Guillou S."/>
            <person name="Cros-Aarteil S."/>
            <person name="Calhoun S."/>
            <person name="Haridas S."/>
            <person name="Kuo A."/>
            <person name="Mondo S."/>
            <person name="Pangilinan J."/>
            <person name="Riley R."/>
            <person name="LaButti K."/>
            <person name="Andreopoulos B."/>
            <person name="Lipzen A."/>
            <person name="Chen C."/>
            <person name="Yan M."/>
            <person name="Daum C."/>
            <person name="Ng V."/>
            <person name="Clum A."/>
            <person name="Steindorff A."/>
            <person name="Ohm R.A."/>
            <person name="Martin F."/>
            <person name="Silar P."/>
            <person name="Natvig D.O."/>
            <person name="Lalanne C."/>
            <person name="Gautier V."/>
            <person name="Ament-Velasquez S.L."/>
            <person name="Kruys A."/>
            <person name="Hutchinson M.I."/>
            <person name="Powell A.J."/>
            <person name="Barry K."/>
            <person name="Miller A.N."/>
            <person name="Grigoriev I.V."/>
            <person name="Debuchy R."/>
            <person name="Gladieux P."/>
            <person name="Hiltunen Thoren M."/>
            <person name="Johannesson H."/>
        </authorList>
    </citation>
    <scope>NUCLEOTIDE SEQUENCE</scope>
    <source>
        <strain evidence="3">PSN293</strain>
    </source>
</reference>
<organism evidence="3 4">
    <name type="scientific">Rhypophila decipiens</name>
    <dbReference type="NCBI Taxonomy" id="261697"/>
    <lineage>
        <taxon>Eukaryota</taxon>
        <taxon>Fungi</taxon>
        <taxon>Dikarya</taxon>
        <taxon>Ascomycota</taxon>
        <taxon>Pezizomycotina</taxon>
        <taxon>Sordariomycetes</taxon>
        <taxon>Sordariomycetidae</taxon>
        <taxon>Sordariales</taxon>
        <taxon>Naviculisporaceae</taxon>
        <taxon>Rhypophila</taxon>
    </lineage>
</organism>
<name>A0AAN6Y6T8_9PEZI</name>
<evidence type="ECO:0000256" key="2">
    <source>
        <dbReference type="SAM" id="Phobius"/>
    </source>
</evidence>
<keyword evidence="2" id="KW-0812">Transmembrane</keyword>
<accession>A0AAN6Y6T8</accession>
<proteinExistence type="predicted"/>
<feature type="region of interest" description="Disordered" evidence="1">
    <location>
        <begin position="90"/>
        <end position="165"/>
    </location>
</feature>
<comment type="caution">
    <text evidence="3">The sequence shown here is derived from an EMBL/GenBank/DDBJ whole genome shotgun (WGS) entry which is preliminary data.</text>
</comment>
<keyword evidence="4" id="KW-1185">Reference proteome</keyword>
<reference evidence="3" key="2">
    <citation type="submission" date="2023-05" db="EMBL/GenBank/DDBJ databases">
        <authorList>
            <consortium name="Lawrence Berkeley National Laboratory"/>
            <person name="Steindorff A."/>
            <person name="Hensen N."/>
            <person name="Bonometti L."/>
            <person name="Westerberg I."/>
            <person name="Brannstrom I.O."/>
            <person name="Guillou S."/>
            <person name="Cros-Aarteil S."/>
            <person name="Calhoun S."/>
            <person name="Haridas S."/>
            <person name="Kuo A."/>
            <person name="Mondo S."/>
            <person name="Pangilinan J."/>
            <person name="Riley R."/>
            <person name="Labutti K."/>
            <person name="Andreopoulos B."/>
            <person name="Lipzen A."/>
            <person name="Chen C."/>
            <person name="Yanf M."/>
            <person name="Daum C."/>
            <person name="Ng V."/>
            <person name="Clum A."/>
            <person name="Ohm R."/>
            <person name="Martin F."/>
            <person name="Silar P."/>
            <person name="Natvig D."/>
            <person name="Lalanne C."/>
            <person name="Gautier V."/>
            <person name="Ament-Velasquez S.L."/>
            <person name="Kruys A."/>
            <person name="Hutchinson M.I."/>
            <person name="Powell A.J."/>
            <person name="Barry K."/>
            <person name="Miller A.N."/>
            <person name="Grigoriev I.V."/>
            <person name="Debuchy R."/>
            <person name="Gladieux P."/>
            <person name="Thoren M.H."/>
            <person name="Johannesson H."/>
        </authorList>
    </citation>
    <scope>NUCLEOTIDE SEQUENCE</scope>
    <source>
        <strain evidence="3">PSN293</strain>
    </source>
</reference>
<evidence type="ECO:0000313" key="3">
    <source>
        <dbReference type="EMBL" id="KAK4210492.1"/>
    </source>
</evidence>
<feature type="transmembrane region" description="Helical" evidence="2">
    <location>
        <begin position="52"/>
        <end position="85"/>
    </location>
</feature>